<feature type="transmembrane region" description="Helical" evidence="2">
    <location>
        <begin position="207"/>
        <end position="229"/>
    </location>
</feature>
<keyword evidence="2" id="KW-0812">Transmembrane</keyword>
<evidence type="ECO:0000256" key="2">
    <source>
        <dbReference type="SAM" id="Phobius"/>
    </source>
</evidence>
<keyword evidence="2" id="KW-1133">Transmembrane helix</keyword>
<keyword evidence="2" id="KW-0472">Membrane</keyword>
<name>A0A0F9C1E6_9ZZZZ</name>
<protein>
    <submittedName>
        <fullName evidence="3">Uncharacterized protein</fullName>
    </submittedName>
</protein>
<reference evidence="3" key="1">
    <citation type="journal article" date="2015" name="Nature">
        <title>Complex archaea that bridge the gap between prokaryotes and eukaryotes.</title>
        <authorList>
            <person name="Spang A."/>
            <person name="Saw J.H."/>
            <person name="Jorgensen S.L."/>
            <person name="Zaremba-Niedzwiedzka K."/>
            <person name="Martijn J."/>
            <person name="Lind A.E."/>
            <person name="van Eijk R."/>
            <person name="Schleper C."/>
            <person name="Guy L."/>
            <person name="Ettema T.J."/>
        </authorList>
    </citation>
    <scope>NUCLEOTIDE SEQUENCE</scope>
</reference>
<feature type="transmembrane region" description="Helical" evidence="2">
    <location>
        <begin position="12"/>
        <end position="37"/>
    </location>
</feature>
<evidence type="ECO:0000256" key="1">
    <source>
        <dbReference type="SAM" id="Coils"/>
    </source>
</evidence>
<accession>A0A0F9C1E6</accession>
<feature type="coiled-coil region" evidence="1">
    <location>
        <begin position="179"/>
        <end position="206"/>
    </location>
</feature>
<sequence>MIRMVRKLNPHAYVLIAVGVASYLIRNGYISFLPIEVRSAYFMKFDFINFFRIDDRTAFFVSLGLIGCGLAVLLFNYLRGEHAESTDDVYLIDEKKILTNVMSATSTSSPFSKNEIKENEYKIKLLAEITRAIEVGSLQITEEEKESILEEIKKDILVDTANPVVSEIEEKYLKNIKRASQIERAQEQLEKTRLRLRREISALGRRCNINLIAGVLTTTTAMGILTTIVFDAEVKLTVETLVSHFAGKFVLGLFIEICSLFFLTLYIYGLGQIKLFHNEITNIEMKFFSLDSAVRSRNEDLINSVINEFSKLNGSVKIDK</sequence>
<organism evidence="3">
    <name type="scientific">marine sediment metagenome</name>
    <dbReference type="NCBI Taxonomy" id="412755"/>
    <lineage>
        <taxon>unclassified sequences</taxon>
        <taxon>metagenomes</taxon>
        <taxon>ecological metagenomes</taxon>
    </lineage>
</organism>
<feature type="transmembrane region" description="Helical" evidence="2">
    <location>
        <begin position="57"/>
        <end position="78"/>
    </location>
</feature>
<keyword evidence="1" id="KW-0175">Coiled coil</keyword>
<dbReference type="AlphaFoldDB" id="A0A0F9C1E6"/>
<feature type="transmembrane region" description="Helical" evidence="2">
    <location>
        <begin position="249"/>
        <end position="268"/>
    </location>
</feature>
<comment type="caution">
    <text evidence="3">The sequence shown here is derived from an EMBL/GenBank/DDBJ whole genome shotgun (WGS) entry which is preliminary data.</text>
</comment>
<evidence type="ECO:0000313" key="3">
    <source>
        <dbReference type="EMBL" id="KKL27984.1"/>
    </source>
</evidence>
<proteinExistence type="predicted"/>
<gene>
    <name evidence="3" type="ORF">LCGC14_2379700</name>
</gene>
<dbReference type="EMBL" id="LAZR01035262">
    <property type="protein sequence ID" value="KKL27984.1"/>
    <property type="molecule type" value="Genomic_DNA"/>
</dbReference>